<dbReference type="Proteomes" id="UP000294958">
    <property type="component" value="Unassembled WGS sequence"/>
</dbReference>
<keyword evidence="3" id="KW-1185">Reference proteome</keyword>
<proteinExistence type="predicted"/>
<accession>A0A4R6Y5F1</accession>
<feature type="region of interest" description="Disordered" evidence="1">
    <location>
        <begin position="25"/>
        <end position="46"/>
    </location>
</feature>
<dbReference type="EMBL" id="SNZF01000042">
    <property type="protein sequence ID" value="TDR30647.1"/>
    <property type="molecule type" value="Genomic_DNA"/>
</dbReference>
<dbReference type="AlphaFoldDB" id="A0A4R6Y5F1"/>
<evidence type="ECO:0000256" key="1">
    <source>
        <dbReference type="SAM" id="MobiDB-lite"/>
    </source>
</evidence>
<evidence type="ECO:0000313" key="3">
    <source>
        <dbReference type="Proteomes" id="UP000294958"/>
    </source>
</evidence>
<evidence type="ECO:0000313" key="2">
    <source>
        <dbReference type="EMBL" id="TDR30647.1"/>
    </source>
</evidence>
<feature type="compositionally biased region" description="Polar residues" evidence="1">
    <location>
        <begin position="25"/>
        <end position="43"/>
    </location>
</feature>
<sequence>MVFRELENCPLGSVGARNCITVSTTSSRATTLSGTKPGTTGRTGSAARPRINALAPKAIRPSTTEGRRMIQSRFSAIRASSRQLLLENCGTTAVHAYSRKVDHPSYVLLLARLEQSRDSRKIHGLRRFILPPLKDAGAIDDGVDTFKKRFPVRETGRPRHVEFDKGQRLVRRTRAHGADDTFAVGRSRTTSEPISPGARATNIVTKPPSRTKSRGPFHSGEAWRRCALAVVLECPS</sequence>
<name>A0A4R6Y5F1_9HYPH</name>
<protein>
    <submittedName>
        <fullName evidence="2">Uncharacterized protein</fullName>
    </submittedName>
</protein>
<gene>
    <name evidence="2" type="ORF">DES43_14222</name>
</gene>
<organism evidence="2 3">
    <name type="scientific">Aquamicrobium defluvii</name>
    <dbReference type="NCBI Taxonomy" id="69279"/>
    <lineage>
        <taxon>Bacteria</taxon>
        <taxon>Pseudomonadati</taxon>
        <taxon>Pseudomonadota</taxon>
        <taxon>Alphaproteobacteria</taxon>
        <taxon>Hyphomicrobiales</taxon>
        <taxon>Phyllobacteriaceae</taxon>
        <taxon>Aquamicrobium</taxon>
    </lineage>
</organism>
<comment type="caution">
    <text evidence="2">The sequence shown here is derived from an EMBL/GenBank/DDBJ whole genome shotgun (WGS) entry which is preliminary data.</text>
</comment>
<feature type="region of interest" description="Disordered" evidence="1">
    <location>
        <begin position="186"/>
        <end position="218"/>
    </location>
</feature>
<reference evidence="2 3" key="1">
    <citation type="submission" date="2019-03" db="EMBL/GenBank/DDBJ databases">
        <title>Genomic Encyclopedia of Type Strains, Phase IV (KMG-IV): sequencing the most valuable type-strain genomes for metagenomic binning, comparative biology and taxonomic classification.</title>
        <authorList>
            <person name="Goeker M."/>
        </authorList>
    </citation>
    <scope>NUCLEOTIDE SEQUENCE [LARGE SCALE GENOMIC DNA]</scope>
    <source>
        <strain evidence="2 3">DSM 11603</strain>
    </source>
</reference>